<sequence length="287" mass="32237">MEPSQPGQSLSEQFPNHWQASTSDSNLTLHGFRRFKTTHLLNLRYLEAEVAGIDHLIYQLGLSLNVEPSSTDRLGLKHCKRDEILPSTDQAVSKELILQLRQSLKQYDEALIAFNTIMSMDTFALLDDEKQCSLRTDITLYEMYKTRLLRVDQTPRTRQDPLQRSIHQLLRWFRYSRISKSSQNNVENASPFGMNQASSSQNATLISEIISRVIIGIVTAIFLIAPLIALSYDSRKSIQIVIISICIVVFACLVSVLLRASNLEMMVVTAAYAAIIAVFVSNGPASS</sequence>
<evidence type="ECO:0000313" key="4">
    <source>
        <dbReference type="EMBL" id="PTB58146.1"/>
    </source>
</evidence>
<feature type="transmembrane region" description="Helical" evidence="2">
    <location>
        <begin position="265"/>
        <end position="285"/>
    </location>
</feature>
<proteinExistence type="predicted"/>
<dbReference type="AlphaFoldDB" id="A0A2T4AM31"/>
<name>A0A2T4AM31_TRIHA</name>
<evidence type="ECO:0000256" key="2">
    <source>
        <dbReference type="SAM" id="Phobius"/>
    </source>
</evidence>
<keyword evidence="2" id="KW-0472">Membrane</keyword>
<evidence type="ECO:0000259" key="3">
    <source>
        <dbReference type="Pfam" id="PF20237"/>
    </source>
</evidence>
<dbReference type="Proteomes" id="UP000241690">
    <property type="component" value="Unassembled WGS sequence"/>
</dbReference>
<evidence type="ECO:0000256" key="1">
    <source>
        <dbReference type="SAM" id="MobiDB-lite"/>
    </source>
</evidence>
<dbReference type="RefSeq" id="XP_024777823.1">
    <property type="nucleotide sequence ID" value="XM_024917003.1"/>
</dbReference>
<keyword evidence="2" id="KW-1133">Transmembrane helix</keyword>
<dbReference type="PANTHER" id="PTHR34502:SF4">
    <property type="entry name" value="DUF6594 DOMAIN-CONTAINING PROTEIN"/>
    <property type="match status" value="1"/>
</dbReference>
<gene>
    <name evidence="4" type="ORF">M431DRAFT_492385</name>
</gene>
<organism evidence="4 5">
    <name type="scientific">Trichoderma harzianum CBS 226.95</name>
    <dbReference type="NCBI Taxonomy" id="983964"/>
    <lineage>
        <taxon>Eukaryota</taxon>
        <taxon>Fungi</taxon>
        <taxon>Dikarya</taxon>
        <taxon>Ascomycota</taxon>
        <taxon>Pezizomycotina</taxon>
        <taxon>Sordariomycetes</taxon>
        <taxon>Hypocreomycetidae</taxon>
        <taxon>Hypocreales</taxon>
        <taxon>Hypocreaceae</taxon>
        <taxon>Trichoderma</taxon>
    </lineage>
</organism>
<dbReference type="SUPFAM" id="SSF82866">
    <property type="entry name" value="Multidrug efflux transporter AcrB transmembrane domain"/>
    <property type="match status" value="1"/>
</dbReference>
<feature type="transmembrane region" description="Helical" evidence="2">
    <location>
        <begin position="238"/>
        <end position="258"/>
    </location>
</feature>
<evidence type="ECO:0000313" key="5">
    <source>
        <dbReference type="Proteomes" id="UP000241690"/>
    </source>
</evidence>
<keyword evidence="2" id="KW-0812">Transmembrane</keyword>
<protein>
    <recommendedName>
        <fullName evidence="3">DUF6594 domain-containing protein</fullName>
    </recommendedName>
</protein>
<feature type="region of interest" description="Disordered" evidence="1">
    <location>
        <begin position="1"/>
        <end position="23"/>
    </location>
</feature>
<dbReference type="PANTHER" id="PTHR34502">
    <property type="entry name" value="DUF6594 DOMAIN-CONTAINING PROTEIN-RELATED"/>
    <property type="match status" value="1"/>
</dbReference>
<dbReference type="GeneID" id="36625572"/>
<accession>A0A2T4AM31</accession>
<dbReference type="EMBL" id="KZ679677">
    <property type="protein sequence ID" value="PTB58146.1"/>
    <property type="molecule type" value="Genomic_DNA"/>
</dbReference>
<dbReference type="Pfam" id="PF20237">
    <property type="entry name" value="DUF6594"/>
    <property type="match status" value="1"/>
</dbReference>
<reference evidence="4 5" key="1">
    <citation type="submission" date="2016-07" db="EMBL/GenBank/DDBJ databases">
        <title>Multiple horizontal gene transfer events from other fungi enriched the ability of initially mycotrophic Trichoderma (Ascomycota) to feed on dead plant biomass.</title>
        <authorList>
            <consortium name="DOE Joint Genome Institute"/>
            <person name="Aerts A."/>
            <person name="Atanasova L."/>
            <person name="Chenthamara K."/>
            <person name="Zhang J."/>
            <person name="Grujic M."/>
            <person name="Henrissat B."/>
            <person name="Kuo A."/>
            <person name="Salamov A."/>
            <person name="Lipzen A."/>
            <person name="Labutti K."/>
            <person name="Barry K."/>
            <person name="Miao Y."/>
            <person name="Rahimi M.J."/>
            <person name="Shen Q."/>
            <person name="Grigoriev I.V."/>
            <person name="Kubicek C.P."/>
            <person name="Druzhinina I.S."/>
        </authorList>
    </citation>
    <scope>NUCLEOTIDE SEQUENCE [LARGE SCALE GENOMIC DNA]</scope>
    <source>
        <strain evidence="4 5">CBS 226.95</strain>
    </source>
</reference>
<feature type="domain" description="DUF6594" evidence="3">
    <location>
        <begin position="23"/>
        <end position="276"/>
    </location>
</feature>
<feature type="transmembrane region" description="Helical" evidence="2">
    <location>
        <begin position="209"/>
        <end position="232"/>
    </location>
</feature>
<keyword evidence="5" id="KW-1185">Reference proteome</keyword>
<dbReference type="InterPro" id="IPR046529">
    <property type="entry name" value="DUF6594"/>
</dbReference>